<evidence type="ECO:0000256" key="1">
    <source>
        <dbReference type="ARBA" id="ARBA00004141"/>
    </source>
</evidence>
<evidence type="ECO:0000256" key="2">
    <source>
        <dbReference type="ARBA" id="ARBA00022676"/>
    </source>
</evidence>
<dbReference type="PANTHER" id="PTHR30474">
    <property type="entry name" value="CELL CYCLE PROTEIN"/>
    <property type="match status" value="1"/>
</dbReference>
<dbReference type="RefSeq" id="WP_354367721.1">
    <property type="nucleotide sequence ID" value="NZ_JBEPMA010000004.1"/>
</dbReference>
<comment type="subcellular location">
    <subcellularLocation>
        <location evidence="1">Membrane</location>
        <topology evidence="1">Multi-pass membrane protein</topology>
    </subcellularLocation>
</comment>
<keyword evidence="4 17" id="KW-0812">Transmembrane</keyword>
<evidence type="ECO:0000256" key="17">
    <source>
        <dbReference type="SAM" id="Phobius"/>
    </source>
</evidence>
<keyword evidence="8 17" id="KW-0472">Membrane</keyword>
<evidence type="ECO:0000256" key="15">
    <source>
        <dbReference type="ARBA" id="ARBA00049902"/>
    </source>
</evidence>
<accession>A0ABV2J999</accession>
<dbReference type="Proteomes" id="UP001549162">
    <property type="component" value="Unassembled WGS sequence"/>
</dbReference>
<evidence type="ECO:0000256" key="12">
    <source>
        <dbReference type="ARBA" id="ARBA00041185"/>
    </source>
</evidence>
<feature type="transmembrane region" description="Helical" evidence="17">
    <location>
        <begin position="310"/>
        <end position="331"/>
    </location>
</feature>
<dbReference type="PANTHER" id="PTHR30474:SF2">
    <property type="entry name" value="PEPTIDOGLYCAN GLYCOSYLTRANSFERASE FTSW-RELATED"/>
    <property type="match status" value="1"/>
</dbReference>
<evidence type="ECO:0000256" key="9">
    <source>
        <dbReference type="ARBA" id="ARBA00032370"/>
    </source>
</evidence>
<feature type="transmembrane region" description="Helical" evidence="17">
    <location>
        <begin position="47"/>
        <end position="66"/>
    </location>
</feature>
<comment type="caution">
    <text evidence="18">The sequence shown here is derived from an EMBL/GenBank/DDBJ whole genome shotgun (WGS) entry which is preliminary data.</text>
</comment>
<proteinExistence type="inferred from homology"/>
<keyword evidence="6" id="KW-0573">Peptidoglycan synthesis</keyword>
<feature type="transmembrane region" description="Helical" evidence="17">
    <location>
        <begin position="277"/>
        <end position="298"/>
    </location>
</feature>
<sequence>MKLKRNIKDVDLPLLIVTVFLIIIGIVAVTSASFPSAKKYDYNSFHYAIRQAVFLIVGIIALIFILKMPKGVIYKNIDWIFGVSLILIGLLWTPVGQEVYGQARWLKIPGLGILFQPSDILKVTSIIFFAKYLSKNINKLRDAKTFFKILLILGISVAPVMIKDFSTAVVIGMALFAMLVCAGLNKKQFGILVIIGIVGIILILTDDENKYRIERLLGFVSDSTDYLSADLYQARQSLYAFALGGYAGVGLFRSRQKYTNLPQAYTDFIYSVIAEEFGLIGCMIILILFLVYIFRGYMIAVNSKNYFDKLTAVGITTFIGIQAFFNMGVAAKLLPVTGITLPFISYGGSALIMAIVATAVLLKISTGGTN</sequence>
<feature type="transmembrane region" description="Helical" evidence="17">
    <location>
        <begin position="145"/>
        <end position="162"/>
    </location>
</feature>
<evidence type="ECO:0000313" key="18">
    <source>
        <dbReference type="EMBL" id="MET3617354.1"/>
    </source>
</evidence>
<evidence type="ECO:0000256" key="6">
    <source>
        <dbReference type="ARBA" id="ARBA00022984"/>
    </source>
</evidence>
<dbReference type="GO" id="GO:0051301">
    <property type="term" value="P:cell division"/>
    <property type="evidence" value="ECO:0007669"/>
    <property type="project" value="UniProtKB-KW"/>
</dbReference>
<dbReference type="EC" id="2.4.99.28" evidence="14"/>
<keyword evidence="18" id="KW-0132">Cell division</keyword>
<dbReference type="EMBL" id="JBEPMA010000004">
    <property type="protein sequence ID" value="MET3617354.1"/>
    <property type="molecule type" value="Genomic_DNA"/>
</dbReference>
<name>A0ABV2J999_9FIRM</name>
<comment type="similarity">
    <text evidence="11">Belongs to the SEDS family. FtsW subfamily.</text>
</comment>
<reference evidence="18 19" key="1">
    <citation type="submission" date="2024-06" db="EMBL/GenBank/DDBJ databases">
        <title>Genomic Encyclopedia of Type Strains, Phase IV (KMG-IV): sequencing the most valuable type-strain genomes for metagenomic binning, comparative biology and taxonomic classification.</title>
        <authorList>
            <person name="Goeker M."/>
        </authorList>
    </citation>
    <scope>NUCLEOTIDE SEQUENCE [LARGE SCALE GENOMIC DNA]</scope>
    <source>
        <strain evidence="18 19">DSM 21460</strain>
    </source>
</reference>
<keyword evidence="18" id="KW-0131">Cell cycle</keyword>
<keyword evidence="19" id="KW-1185">Reference proteome</keyword>
<gene>
    <name evidence="18" type="ORF">ABID14_000983</name>
</gene>
<evidence type="ECO:0000256" key="5">
    <source>
        <dbReference type="ARBA" id="ARBA00022960"/>
    </source>
</evidence>
<keyword evidence="5" id="KW-0133">Cell shape</keyword>
<protein>
    <recommendedName>
        <fullName evidence="12">Probable peptidoglycan glycosyltransferase FtsW</fullName>
        <ecNumber evidence="14">2.4.99.28</ecNumber>
    </recommendedName>
    <alternativeName>
        <fullName evidence="13">Cell division protein FtsW</fullName>
    </alternativeName>
    <alternativeName>
        <fullName evidence="10">Cell wall polymerase</fullName>
    </alternativeName>
    <alternativeName>
        <fullName evidence="9">Peptidoglycan polymerase</fullName>
    </alternativeName>
</protein>
<evidence type="ECO:0000256" key="7">
    <source>
        <dbReference type="ARBA" id="ARBA00022989"/>
    </source>
</evidence>
<keyword evidence="7 17" id="KW-1133">Transmembrane helix</keyword>
<evidence type="ECO:0000256" key="13">
    <source>
        <dbReference type="ARBA" id="ARBA00041418"/>
    </source>
</evidence>
<keyword evidence="3" id="KW-0808">Transferase</keyword>
<dbReference type="InterPro" id="IPR001182">
    <property type="entry name" value="FtsW/RodA"/>
</dbReference>
<comment type="function">
    <text evidence="16">Peptidoglycan polymerase that is essential for cell division.</text>
</comment>
<feature type="transmembrane region" description="Helical" evidence="17">
    <location>
        <begin position="113"/>
        <end position="133"/>
    </location>
</feature>
<feature type="transmembrane region" description="Helical" evidence="17">
    <location>
        <begin position="73"/>
        <end position="93"/>
    </location>
</feature>
<evidence type="ECO:0000256" key="16">
    <source>
        <dbReference type="ARBA" id="ARBA00049966"/>
    </source>
</evidence>
<comment type="catalytic activity">
    <reaction evidence="15">
        <text>[GlcNAc-(1-&gt;4)-Mur2Ac(oyl-L-Ala-gamma-D-Glu-L-Lys-D-Ala-D-Ala)](n)-di-trans,octa-cis-undecaprenyl diphosphate + beta-D-GlcNAc-(1-&gt;4)-Mur2Ac(oyl-L-Ala-gamma-D-Glu-L-Lys-D-Ala-D-Ala)-di-trans,octa-cis-undecaprenyl diphosphate = [GlcNAc-(1-&gt;4)-Mur2Ac(oyl-L-Ala-gamma-D-Glu-L-Lys-D-Ala-D-Ala)](n+1)-di-trans,octa-cis-undecaprenyl diphosphate + di-trans,octa-cis-undecaprenyl diphosphate + H(+)</text>
        <dbReference type="Rhea" id="RHEA:23708"/>
        <dbReference type="Rhea" id="RHEA-COMP:9602"/>
        <dbReference type="Rhea" id="RHEA-COMP:9603"/>
        <dbReference type="ChEBI" id="CHEBI:15378"/>
        <dbReference type="ChEBI" id="CHEBI:58405"/>
        <dbReference type="ChEBI" id="CHEBI:60033"/>
        <dbReference type="ChEBI" id="CHEBI:78435"/>
        <dbReference type="EC" id="2.4.99.28"/>
    </reaction>
</comment>
<keyword evidence="2" id="KW-0328">Glycosyltransferase</keyword>
<feature type="transmembrane region" description="Helical" evidence="17">
    <location>
        <begin position="189"/>
        <end position="205"/>
    </location>
</feature>
<evidence type="ECO:0000256" key="3">
    <source>
        <dbReference type="ARBA" id="ARBA00022679"/>
    </source>
</evidence>
<dbReference type="Pfam" id="PF01098">
    <property type="entry name" value="FTSW_RODA_SPOVE"/>
    <property type="match status" value="1"/>
</dbReference>
<evidence type="ECO:0000256" key="11">
    <source>
        <dbReference type="ARBA" id="ARBA00038053"/>
    </source>
</evidence>
<evidence type="ECO:0000313" key="19">
    <source>
        <dbReference type="Proteomes" id="UP001549162"/>
    </source>
</evidence>
<evidence type="ECO:0000256" key="8">
    <source>
        <dbReference type="ARBA" id="ARBA00023136"/>
    </source>
</evidence>
<evidence type="ECO:0000256" key="14">
    <source>
        <dbReference type="ARBA" id="ARBA00044770"/>
    </source>
</evidence>
<feature type="transmembrane region" description="Helical" evidence="17">
    <location>
        <begin position="168"/>
        <end position="184"/>
    </location>
</feature>
<evidence type="ECO:0000256" key="4">
    <source>
        <dbReference type="ARBA" id="ARBA00022692"/>
    </source>
</evidence>
<feature type="transmembrane region" description="Helical" evidence="17">
    <location>
        <begin position="343"/>
        <end position="362"/>
    </location>
</feature>
<feature type="transmembrane region" description="Helical" evidence="17">
    <location>
        <begin position="12"/>
        <end position="35"/>
    </location>
</feature>
<evidence type="ECO:0000256" key="10">
    <source>
        <dbReference type="ARBA" id="ARBA00033270"/>
    </source>
</evidence>
<organism evidence="18 19">
    <name type="scientific">Peptoniphilus olsenii</name>
    <dbReference type="NCBI Taxonomy" id="411570"/>
    <lineage>
        <taxon>Bacteria</taxon>
        <taxon>Bacillati</taxon>
        <taxon>Bacillota</taxon>
        <taxon>Tissierellia</taxon>
        <taxon>Tissierellales</taxon>
        <taxon>Peptoniphilaceae</taxon>
        <taxon>Peptoniphilus</taxon>
    </lineage>
</organism>